<dbReference type="InterPro" id="IPR002671">
    <property type="entry name" value="Ribosomal_eL22"/>
</dbReference>
<dbReference type="GO" id="GO:0003723">
    <property type="term" value="F:RNA binding"/>
    <property type="evidence" value="ECO:0007669"/>
    <property type="project" value="TreeGrafter"/>
</dbReference>
<comment type="caution">
    <text evidence="8">The sequence shown here is derived from an EMBL/GenBank/DDBJ whole genome shotgun (WGS) entry which is preliminary data.</text>
</comment>
<dbReference type="GO" id="GO:0002181">
    <property type="term" value="P:cytoplasmic translation"/>
    <property type="evidence" value="ECO:0007669"/>
    <property type="project" value="TreeGrafter"/>
</dbReference>
<evidence type="ECO:0000256" key="1">
    <source>
        <dbReference type="ARBA" id="ARBA00005251"/>
    </source>
</evidence>
<evidence type="ECO:0000256" key="2">
    <source>
        <dbReference type="ARBA" id="ARBA00007817"/>
    </source>
</evidence>
<evidence type="ECO:0000256" key="3">
    <source>
        <dbReference type="ARBA" id="ARBA00022980"/>
    </source>
</evidence>
<dbReference type="InterPro" id="IPR000754">
    <property type="entry name" value="Ribosomal_uS9"/>
</dbReference>
<dbReference type="SUPFAM" id="SSF54211">
    <property type="entry name" value="Ribosomal protein S5 domain 2-like"/>
    <property type="match status" value="1"/>
</dbReference>
<dbReference type="EMBL" id="JAAAUY010000739">
    <property type="protein sequence ID" value="KAF9326764.1"/>
    <property type="molecule type" value="Genomic_DNA"/>
</dbReference>
<dbReference type="Pfam" id="PF01776">
    <property type="entry name" value="Ribosomal_L22e"/>
    <property type="match status" value="1"/>
</dbReference>
<reference evidence="8" key="1">
    <citation type="journal article" date="2020" name="Fungal Divers.">
        <title>Resolving the Mortierellaceae phylogeny through synthesis of multi-gene phylogenetics and phylogenomics.</title>
        <authorList>
            <person name="Vandepol N."/>
            <person name="Liber J."/>
            <person name="Desiro A."/>
            <person name="Na H."/>
            <person name="Kennedy M."/>
            <person name="Barry K."/>
            <person name="Grigoriev I.V."/>
            <person name="Miller A.N."/>
            <person name="O'Donnell K."/>
            <person name="Stajich J.E."/>
            <person name="Bonito G."/>
        </authorList>
    </citation>
    <scope>NUCLEOTIDE SEQUENCE</scope>
    <source>
        <strain evidence="8">NVP1</strain>
    </source>
</reference>
<dbReference type="PANTHER" id="PTHR10064:SF31">
    <property type="entry name" value="LARGE RIBOSOMAL SUBUNIT PROTEIN EL22A-RELATED"/>
    <property type="match status" value="1"/>
</dbReference>
<dbReference type="PANTHER" id="PTHR10064">
    <property type="entry name" value="60S RIBOSOMAL PROTEIN L22"/>
    <property type="match status" value="1"/>
</dbReference>
<dbReference type="InterPro" id="IPR038526">
    <property type="entry name" value="Ribosomal_eL22_sf"/>
</dbReference>
<keyword evidence="9" id="KW-1185">Reference proteome</keyword>
<protein>
    <recommendedName>
        <fullName evidence="5">Small ribosomal subunit protein uS9m</fullName>
    </recommendedName>
    <alternativeName>
        <fullName evidence="6">37S ribosomal protein S9, mitochondrial</fullName>
    </alternativeName>
</protein>
<dbReference type="InterPro" id="IPR020568">
    <property type="entry name" value="Ribosomal_Su5_D2-typ_SF"/>
</dbReference>
<keyword evidence="4 7" id="KW-0687">Ribonucleoprotein</keyword>
<comment type="similarity">
    <text evidence="2">Belongs to the eukaryotic ribosomal protein eL22 family.</text>
</comment>
<accession>A0A9P5VIY1</accession>
<evidence type="ECO:0000256" key="4">
    <source>
        <dbReference type="ARBA" id="ARBA00023274"/>
    </source>
</evidence>
<organism evidence="8 9">
    <name type="scientific">Podila minutissima</name>
    <dbReference type="NCBI Taxonomy" id="64525"/>
    <lineage>
        <taxon>Eukaryota</taxon>
        <taxon>Fungi</taxon>
        <taxon>Fungi incertae sedis</taxon>
        <taxon>Mucoromycota</taxon>
        <taxon>Mortierellomycotina</taxon>
        <taxon>Mortierellomycetes</taxon>
        <taxon>Mortierellales</taxon>
        <taxon>Mortierellaceae</taxon>
        <taxon>Podila</taxon>
    </lineage>
</organism>
<dbReference type="GO" id="GO:0005737">
    <property type="term" value="C:cytoplasm"/>
    <property type="evidence" value="ECO:0007669"/>
    <property type="project" value="UniProtKB-ARBA"/>
</dbReference>
<dbReference type="NCBIfam" id="NF001099">
    <property type="entry name" value="PRK00132.1"/>
    <property type="match status" value="1"/>
</dbReference>
<proteinExistence type="inferred from homology"/>
<dbReference type="Proteomes" id="UP000696485">
    <property type="component" value="Unassembled WGS sequence"/>
</dbReference>
<dbReference type="AlphaFoldDB" id="A0A9P5VIY1"/>
<dbReference type="Pfam" id="PF00380">
    <property type="entry name" value="Ribosomal_S9"/>
    <property type="match status" value="1"/>
</dbReference>
<dbReference type="FunFam" id="3.30.1360.210:FF:000001">
    <property type="entry name" value="60S ribosomal protein L22 1"/>
    <property type="match status" value="1"/>
</dbReference>
<dbReference type="InterPro" id="IPR014721">
    <property type="entry name" value="Ribsml_uS5_D2-typ_fold_subgr"/>
</dbReference>
<comment type="similarity">
    <text evidence="1 7">Belongs to the universal ribosomal protein uS9 family.</text>
</comment>
<gene>
    <name evidence="8" type="primary">MRPS9</name>
    <name evidence="8" type="ORF">BG006_009841</name>
</gene>
<dbReference type="GO" id="GO:0015935">
    <property type="term" value="C:small ribosomal subunit"/>
    <property type="evidence" value="ECO:0007669"/>
    <property type="project" value="UniProtKB-ARBA"/>
</dbReference>
<evidence type="ECO:0000313" key="9">
    <source>
        <dbReference type="Proteomes" id="UP000696485"/>
    </source>
</evidence>
<sequence>MLASTRSLVRAAAGAASRPMAFTPRALLSASTSSFIRHMSTVSETDIPINGYHALSGFQLKPESPSYFTTNPVYNELIVNLDATYRQCRPSAKPSKDAVRPNWLGKDALAQAAGVDALKTSQYRLIISKLNQLATLTPRPAAVEAMFAQFAKTQEQMSQKAKPRVVDHLGRALATGRRKEASASVYVVEGEGAVMVNGQDAATYFKKAQDRDALLKPLGVTDLVGKYNVWALVQGGGTTGQAEAISLGIAKALMTHTPELKPTLRRAGCITRDMRVVERKKPGQYGARKKFQWKATKKVSHKFTIDCSGPAGDKIFDAAAFEKFLHDRIKIEGRTGGLADKVTIVRADDAKITVTANQEFSKRYLKYLTKKFLKKHQLRDWLRVIASDKGTYELRYFNIANQDEDEDEE</sequence>
<evidence type="ECO:0000256" key="7">
    <source>
        <dbReference type="RuleBase" id="RU003815"/>
    </source>
</evidence>
<dbReference type="Gene3D" id="3.30.1360.210">
    <property type="match status" value="1"/>
</dbReference>
<evidence type="ECO:0000313" key="8">
    <source>
        <dbReference type="EMBL" id="KAF9326764.1"/>
    </source>
</evidence>
<dbReference type="GO" id="GO:0003735">
    <property type="term" value="F:structural constituent of ribosome"/>
    <property type="evidence" value="ECO:0007669"/>
    <property type="project" value="InterPro"/>
</dbReference>
<dbReference type="InterPro" id="IPR020574">
    <property type="entry name" value="Ribosomal_uS9_CS"/>
</dbReference>
<dbReference type="FunFam" id="3.30.230.10:FF:000001">
    <property type="entry name" value="30S ribosomal protein S9"/>
    <property type="match status" value="1"/>
</dbReference>
<dbReference type="InterPro" id="IPR023035">
    <property type="entry name" value="Ribosomal_uS9_bac/plastid"/>
</dbReference>
<keyword evidence="3 7" id="KW-0689">Ribosomal protein</keyword>
<evidence type="ECO:0000256" key="6">
    <source>
        <dbReference type="ARBA" id="ARBA00042623"/>
    </source>
</evidence>
<dbReference type="Gene3D" id="3.30.230.10">
    <property type="match status" value="1"/>
</dbReference>
<dbReference type="PROSITE" id="PS00360">
    <property type="entry name" value="RIBOSOMAL_S9"/>
    <property type="match status" value="1"/>
</dbReference>
<evidence type="ECO:0000256" key="5">
    <source>
        <dbReference type="ARBA" id="ARBA00039318"/>
    </source>
</evidence>
<name>A0A9P5VIY1_9FUNG</name>